<evidence type="ECO:0000313" key="1">
    <source>
        <dbReference type="EMBL" id="KAJ9051765.1"/>
    </source>
</evidence>
<reference evidence="1" key="1">
    <citation type="submission" date="2022-04" db="EMBL/GenBank/DDBJ databases">
        <title>Genome of the entomopathogenic fungus Entomophthora muscae.</title>
        <authorList>
            <person name="Elya C."/>
            <person name="Lovett B.R."/>
            <person name="Lee E."/>
            <person name="Macias A.M."/>
            <person name="Hajek A.E."/>
            <person name="De Bivort B.L."/>
            <person name="Kasson M.T."/>
            <person name="De Fine Licht H.H."/>
            <person name="Stajich J.E."/>
        </authorList>
    </citation>
    <scope>NUCLEOTIDE SEQUENCE</scope>
    <source>
        <strain evidence="1">Berkeley</strain>
    </source>
</reference>
<keyword evidence="2" id="KW-1185">Reference proteome</keyword>
<accession>A0ACC2RNV9</accession>
<proteinExistence type="predicted"/>
<sequence length="242" mass="28154">MFTLIISICFGLACGQYLEFQGQEFKKDTELLSRGCDDPAFNAVFENLAHDPLYQLKVKKKKAMEMWTGEPQNFTRFHFEGYLNKKPEVLRFKKMNKNSGDSSSFAYGYHIREVHAIPGNLSCFYNEKCIIKVVYVNKKWYTSIEHIWIRPHLNENPFQSKNYPLLERKSNYFNLTVLGPISIGLSFIPIFWGYWQKTVIVRGSIFSRHYMVCSGKVISPRIKGFPDGWIDPVFTPLSGDVF</sequence>
<comment type="caution">
    <text evidence="1">The sequence shown here is derived from an EMBL/GenBank/DDBJ whole genome shotgun (WGS) entry which is preliminary data.</text>
</comment>
<evidence type="ECO:0000313" key="2">
    <source>
        <dbReference type="Proteomes" id="UP001165960"/>
    </source>
</evidence>
<dbReference type="Proteomes" id="UP001165960">
    <property type="component" value="Unassembled WGS sequence"/>
</dbReference>
<protein>
    <submittedName>
        <fullName evidence="1">Uncharacterized protein</fullName>
    </submittedName>
</protein>
<gene>
    <name evidence="1" type="ORF">DSO57_1001523</name>
</gene>
<organism evidence="1 2">
    <name type="scientific">Entomophthora muscae</name>
    <dbReference type="NCBI Taxonomy" id="34485"/>
    <lineage>
        <taxon>Eukaryota</taxon>
        <taxon>Fungi</taxon>
        <taxon>Fungi incertae sedis</taxon>
        <taxon>Zoopagomycota</taxon>
        <taxon>Entomophthoromycotina</taxon>
        <taxon>Entomophthoromycetes</taxon>
        <taxon>Entomophthorales</taxon>
        <taxon>Entomophthoraceae</taxon>
        <taxon>Entomophthora</taxon>
    </lineage>
</organism>
<dbReference type="EMBL" id="QTSX02007103">
    <property type="protein sequence ID" value="KAJ9051765.1"/>
    <property type="molecule type" value="Genomic_DNA"/>
</dbReference>
<name>A0ACC2RNV9_9FUNG</name>